<evidence type="ECO:0000256" key="4">
    <source>
        <dbReference type="ARBA" id="ARBA00023136"/>
    </source>
</evidence>
<comment type="caution">
    <text evidence="6">The sequence shown here is derived from an EMBL/GenBank/DDBJ whole genome shotgun (WGS) entry which is preliminary data.</text>
</comment>
<dbReference type="PIRSF" id="PIRSF031804">
    <property type="entry name" value="UCP031804"/>
    <property type="match status" value="1"/>
</dbReference>
<feature type="domain" description="DUF1232" evidence="5">
    <location>
        <begin position="62"/>
        <end position="98"/>
    </location>
</feature>
<dbReference type="AlphaFoldDB" id="A0A927WP59"/>
<name>A0A927WP59_SELRU</name>
<gene>
    <name evidence="6" type="ORF">E7203_12860</name>
</gene>
<accession>A0A927WP59</accession>
<evidence type="ECO:0000256" key="3">
    <source>
        <dbReference type="ARBA" id="ARBA00022989"/>
    </source>
</evidence>
<evidence type="ECO:0000313" key="6">
    <source>
        <dbReference type="EMBL" id="MBE6086313.1"/>
    </source>
</evidence>
<keyword evidence="4" id="KW-0472">Membrane</keyword>
<dbReference type="InterPro" id="IPR016983">
    <property type="entry name" value="UCP031804"/>
</dbReference>
<protein>
    <submittedName>
        <fullName evidence="6">DUF1232 domain-containing protein</fullName>
    </submittedName>
</protein>
<dbReference type="Proteomes" id="UP000772151">
    <property type="component" value="Unassembled WGS sequence"/>
</dbReference>
<dbReference type="Pfam" id="PF06803">
    <property type="entry name" value="DUF1232"/>
    <property type="match status" value="1"/>
</dbReference>
<reference evidence="6" key="1">
    <citation type="submission" date="2019-04" db="EMBL/GenBank/DDBJ databases">
        <title>Evolution of Biomass-Degrading Anaerobic Consortia Revealed by Metagenomics.</title>
        <authorList>
            <person name="Peng X."/>
        </authorList>
    </citation>
    <scope>NUCLEOTIDE SEQUENCE</scope>
    <source>
        <strain evidence="6">SIG242</strain>
    </source>
</reference>
<dbReference type="GO" id="GO:0012505">
    <property type="term" value="C:endomembrane system"/>
    <property type="evidence" value="ECO:0007669"/>
    <property type="project" value="UniProtKB-SubCell"/>
</dbReference>
<evidence type="ECO:0000259" key="5">
    <source>
        <dbReference type="Pfam" id="PF06803"/>
    </source>
</evidence>
<evidence type="ECO:0000256" key="2">
    <source>
        <dbReference type="ARBA" id="ARBA00022692"/>
    </source>
</evidence>
<keyword evidence="2" id="KW-0812">Transmembrane</keyword>
<dbReference type="RefSeq" id="WP_303670426.1">
    <property type="nucleotide sequence ID" value="NZ_SVCA01000016.1"/>
</dbReference>
<sequence length="134" mass="14947">MTKKVTEDDFKSINMDEYAKNYSEGSLWDKVRENVSSIGLSLVYKAFQLYYVAQSDACPMKVKAAIIAALGYLISPLDLVMDPIPVVGYSDDAVAIAFALTAAQMYITDEIKKQAKERMREIFGEKMVANLEDA</sequence>
<evidence type="ECO:0000313" key="7">
    <source>
        <dbReference type="Proteomes" id="UP000772151"/>
    </source>
</evidence>
<dbReference type="EMBL" id="SVCA01000016">
    <property type="protein sequence ID" value="MBE6086313.1"/>
    <property type="molecule type" value="Genomic_DNA"/>
</dbReference>
<organism evidence="6 7">
    <name type="scientific">Selenomonas ruminantium</name>
    <dbReference type="NCBI Taxonomy" id="971"/>
    <lineage>
        <taxon>Bacteria</taxon>
        <taxon>Bacillati</taxon>
        <taxon>Bacillota</taxon>
        <taxon>Negativicutes</taxon>
        <taxon>Selenomonadales</taxon>
        <taxon>Selenomonadaceae</taxon>
        <taxon>Selenomonas</taxon>
    </lineage>
</organism>
<dbReference type="InterPro" id="IPR010652">
    <property type="entry name" value="DUF1232"/>
</dbReference>
<comment type="subcellular location">
    <subcellularLocation>
        <location evidence="1">Endomembrane system</location>
        <topology evidence="1">Multi-pass membrane protein</topology>
    </subcellularLocation>
</comment>
<keyword evidence="3" id="KW-1133">Transmembrane helix</keyword>
<proteinExistence type="predicted"/>
<evidence type="ECO:0000256" key="1">
    <source>
        <dbReference type="ARBA" id="ARBA00004127"/>
    </source>
</evidence>